<evidence type="ECO:0000313" key="3">
    <source>
        <dbReference type="EMBL" id="OPB47298.1"/>
    </source>
</evidence>
<reference evidence="3" key="2">
    <citation type="submission" date="2016-06" db="EMBL/GenBank/DDBJ databases">
        <authorList>
            <person name="Nicholson A.C."/>
        </authorList>
    </citation>
    <scope>NUCLEOTIDE SEQUENCE [LARGE SCALE GENOMIC DNA]</scope>
    <source>
        <strain evidence="3">E6809</strain>
    </source>
</reference>
<proteinExistence type="predicted"/>
<evidence type="ECO:0000256" key="1">
    <source>
        <dbReference type="SAM" id="SignalP"/>
    </source>
</evidence>
<dbReference type="EMBL" id="CP014339">
    <property type="protein sequence ID" value="AQX49487.1"/>
    <property type="molecule type" value="Genomic_DNA"/>
</dbReference>
<name>A0A1T3D2N3_9FLAO</name>
<evidence type="ECO:0000313" key="2">
    <source>
        <dbReference type="EMBL" id="AQX49487.1"/>
    </source>
</evidence>
<feature type="chain" id="PRO_5014546525" evidence="1">
    <location>
        <begin position="19"/>
        <end position="98"/>
    </location>
</feature>
<dbReference type="EMBL" id="MAHS01000015">
    <property type="protein sequence ID" value="OPB47298.1"/>
    <property type="molecule type" value="Genomic_DNA"/>
</dbReference>
<dbReference type="RefSeq" id="WP_078411768.1">
    <property type="nucleotide sequence ID" value="NZ_BQKS01000009.1"/>
</dbReference>
<keyword evidence="1" id="KW-0732">Signal</keyword>
<evidence type="ECO:0000313" key="4">
    <source>
        <dbReference type="Proteomes" id="UP000189738"/>
    </source>
</evidence>
<sequence>MKKVFILGAVIIASVSFAKSTLPTKVNVLKENLKEVKVKPETKAKVEVKTYVIDVPNKCGTISRVLFNADAEAFVGQVAITPFVAAVVDAMQFGYENC</sequence>
<reference evidence="2 4" key="1">
    <citation type="submission" date="2016-02" db="EMBL/GenBank/DDBJ databases">
        <authorList>
            <person name="Nicholson A.C."/>
            <person name="Humrighouse B.W."/>
            <person name="Loparev V."/>
            <person name="Emery B."/>
            <person name="Graziano J."/>
            <person name="McQuiston J.R."/>
        </authorList>
    </citation>
    <scope>NUCLEOTIDE SEQUENCE [LARGE SCALE GENOMIC DNA]</scope>
    <source>
        <strain evidence="2 4">E6809</strain>
    </source>
</reference>
<accession>A0A1T3D2N3</accession>
<protein>
    <submittedName>
        <fullName evidence="3">Uncharacterized protein</fullName>
    </submittedName>
</protein>
<gene>
    <name evidence="2" type="ORF">AYC66_01810</name>
    <name evidence="3" type="ORF">BAY09_07865</name>
</gene>
<feature type="signal peptide" evidence="1">
    <location>
        <begin position="1"/>
        <end position="18"/>
    </location>
</feature>
<dbReference type="Proteomes" id="UP000189738">
    <property type="component" value="Chromosome"/>
</dbReference>
<organism evidence="3">
    <name type="scientific">Elizabethkingia anophelis</name>
    <dbReference type="NCBI Taxonomy" id="1117645"/>
    <lineage>
        <taxon>Bacteria</taxon>
        <taxon>Pseudomonadati</taxon>
        <taxon>Bacteroidota</taxon>
        <taxon>Flavobacteriia</taxon>
        <taxon>Flavobacteriales</taxon>
        <taxon>Weeksellaceae</taxon>
        <taxon>Elizabethkingia</taxon>
    </lineage>
</organism>
<dbReference type="AlphaFoldDB" id="A0A1T3D2N3"/>